<name>A0A8H7DIS7_9AGAR</name>
<accession>A0A8H7DIS7</accession>
<evidence type="ECO:0000256" key="1">
    <source>
        <dbReference type="SAM" id="MobiDB-lite"/>
    </source>
</evidence>
<evidence type="ECO:0000313" key="3">
    <source>
        <dbReference type="Proteomes" id="UP000623467"/>
    </source>
</evidence>
<organism evidence="2 3">
    <name type="scientific">Mycena sanguinolenta</name>
    <dbReference type="NCBI Taxonomy" id="230812"/>
    <lineage>
        <taxon>Eukaryota</taxon>
        <taxon>Fungi</taxon>
        <taxon>Dikarya</taxon>
        <taxon>Basidiomycota</taxon>
        <taxon>Agaricomycotina</taxon>
        <taxon>Agaricomycetes</taxon>
        <taxon>Agaricomycetidae</taxon>
        <taxon>Agaricales</taxon>
        <taxon>Marasmiineae</taxon>
        <taxon>Mycenaceae</taxon>
        <taxon>Mycena</taxon>
    </lineage>
</organism>
<feature type="region of interest" description="Disordered" evidence="1">
    <location>
        <begin position="21"/>
        <end position="59"/>
    </location>
</feature>
<dbReference type="Proteomes" id="UP000623467">
    <property type="component" value="Unassembled WGS sequence"/>
</dbReference>
<proteinExistence type="predicted"/>
<dbReference type="AlphaFoldDB" id="A0A8H7DIS7"/>
<reference evidence="2" key="1">
    <citation type="submission" date="2020-05" db="EMBL/GenBank/DDBJ databases">
        <title>Mycena genomes resolve the evolution of fungal bioluminescence.</title>
        <authorList>
            <person name="Tsai I.J."/>
        </authorList>
    </citation>
    <scope>NUCLEOTIDE SEQUENCE</scope>
    <source>
        <strain evidence="2">160909Yilan</strain>
    </source>
</reference>
<protein>
    <submittedName>
        <fullName evidence="2">Uncharacterized protein</fullName>
    </submittedName>
</protein>
<dbReference type="EMBL" id="JACAZH010000003">
    <property type="protein sequence ID" value="KAF7373813.1"/>
    <property type="molecule type" value="Genomic_DNA"/>
</dbReference>
<keyword evidence="3" id="KW-1185">Reference proteome</keyword>
<feature type="compositionally biased region" description="Polar residues" evidence="1">
    <location>
        <begin position="28"/>
        <end position="43"/>
    </location>
</feature>
<evidence type="ECO:0000313" key="2">
    <source>
        <dbReference type="EMBL" id="KAF7373813.1"/>
    </source>
</evidence>
<comment type="caution">
    <text evidence="2">The sequence shown here is derived from an EMBL/GenBank/DDBJ whole genome shotgun (WGS) entry which is preliminary data.</text>
</comment>
<sequence>MLVPRKQRGVLRRAKLVARCGAHRGPEQATSLEPQRNTSQLDTPRSRLGAHVPSARDSERTITRLAPGPADSGLAQPARIATGLGRVREMLADGPRG</sequence>
<gene>
    <name evidence="2" type="ORF">MSAN_00593000</name>
</gene>